<dbReference type="Pfam" id="PF13041">
    <property type="entry name" value="PPR_2"/>
    <property type="match status" value="2"/>
</dbReference>
<sequence>KNYPMPCQHPPWPAPARPTTCELSRLTSAAARAELIPASAAAASPLPPRRPRAAVLLATPPSLHSTTPMSRIRLRRSRLFSSCATTPPPAGSWSPHAAFAAATERALAGKLSGEDAHHLFDELLRQATPVPERSLNGFLTALARAPDSSTFRNGPALARAPDSSTFRNGPALAIALFNRLCREEAGSRVAWPTVCTYNILMDCRCRTRRPDLGPAFLGRLLRTGLKTNQIVANTLLKCLCYAKRTDEAVNVLLHKMSELGCVPDAISYNTVLKRLCEDSRSQGALDLLRTVAKEGGVGSLDVVSHGTVIHGFFKEGETGKACNLFHEMTQQGIVPNVVTYNLIIDALCKARAMDKAELILRQMVDNGVRPDTVTCSSIMSSLCKHGRSKEAAEFFDSMTAKGLKADVFSYSVS</sequence>
<dbReference type="STRING" id="200361.A0A452XSG2"/>
<keyword evidence="6" id="KW-1185">Reference proteome</keyword>
<reference evidence="6" key="1">
    <citation type="journal article" date="2014" name="Science">
        <title>Ancient hybridizations among the ancestral genomes of bread wheat.</title>
        <authorList>
            <consortium name="International Wheat Genome Sequencing Consortium,"/>
            <person name="Marcussen T."/>
            <person name="Sandve S.R."/>
            <person name="Heier L."/>
            <person name="Spannagl M."/>
            <person name="Pfeifer M."/>
            <person name="Jakobsen K.S."/>
            <person name="Wulff B.B."/>
            <person name="Steuernagel B."/>
            <person name="Mayer K.F."/>
            <person name="Olsen O.A."/>
        </authorList>
    </citation>
    <scope>NUCLEOTIDE SEQUENCE [LARGE SCALE GENOMIC DNA]</scope>
    <source>
        <strain evidence="6">cv. AL8/78</strain>
    </source>
</reference>
<reference evidence="5" key="5">
    <citation type="journal article" date="2021" name="G3 (Bethesda)">
        <title>Aegilops tauschii genome assembly Aet v5.0 features greater sequence contiguity and improved annotation.</title>
        <authorList>
            <person name="Wang L."/>
            <person name="Zhu T."/>
            <person name="Rodriguez J.C."/>
            <person name="Deal K.R."/>
            <person name="Dubcovsky J."/>
            <person name="McGuire P.E."/>
            <person name="Lux T."/>
            <person name="Spannagl M."/>
            <person name="Mayer K.F.X."/>
            <person name="Baldrich P."/>
            <person name="Meyers B.C."/>
            <person name="Huo N."/>
            <person name="Gu Y.Q."/>
            <person name="Zhou H."/>
            <person name="Devos K.M."/>
            <person name="Bennetzen J.L."/>
            <person name="Unver T."/>
            <person name="Budak H."/>
            <person name="Gulick P.J."/>
            <person name="Galiba G."/>
            <person name="Kalapos B."/>
            <person name="Nelson D.R."/>
            <person name="Li P."/>
            <person name="You F.M."/>
            <person name="Luo M.C."/>
            <person name="Dvorak J."/>
        </authorList>
    </citation>
    <scope>NUCLEOTIDE SEQUENCE [LARGE SCALE GENOMIC DNA]</scope>
    <source>
        <strain evidence="5">cv. AL8/78</strain>
    </source>
</reference>
<dbReference type="PANTHER" id="PTHR46128">
    <property type="entry name" value="MITOCHONDRIAL GROUP I INTRON SPLICING FACTOR CCM1"/>
    <property type="match status" value="1"/>
</dbReference>
<reference evidence="6" key="2">
    <citation type="journal article" date="2017" name="Nat. Plants">
        <title>The Aegilops tauschii genome reveals multiple impacts of transposons.</title>
        <authorList>
            <person name="Zhao G."/>
            <person name="Zou C."/>
            <person name="Li K."/>
            <person name="Wang K."/>
            <person name="Li T."/>
            <person name="Gao L."/>
            <person name="Zhang X."/>
            <person name="Wang H."/>
            <person name="Yang Z."/>
            <person name="Liu X."/>
            <person name="Jiang W."/>
            <person name="Mao L."/>
            <person name="Kong X."/>
            <person name="Jiao Y."/>
            <person name="Jia J."/>
        </authorList>
    </citation>
    <scope>NUCLEOTIDE SEQUENCE [LARGE SCALE GENOMIC DNA]</scope>
    <source>
        <strain evidence="6">cv. AL8/78</strain>
    </source>
</reference>
<feature type="repeat" description="PPR" evidence="4">
    <location>
        <begin position="301"/>
        <end position="335"/>
    </location>
</feature>
<dbReference type="PROSITE" id="PS51375">
    <property type="entry name" value="PPR"/>
    <property type="match status" value="4"/>
</dbReference>
<evidence type="ECO:0000256" key="2">
    <source>
        <dbReference type="ARBA" id="ARBA00022737"/>
    </source>
</evidence>
<comment type="similarity">
    <text evidence="1">Belongs to the PPR family. P subfamily.</text>
</comment>
<dbReference type="InterPro" id="IPR011990">
    <property type="entry name" value="TPR-like_helical_dom_sf"/>
</dbReference>
<proteinExistence type="inferred from homology"/>
<feature type="repeat" description="PPR" evidence="4">
    <location>
        <begin position="371"/>
        <end position="405"/>
    </location>
</feature>
<dbReference type="PANTHER" id="PTHR46128:SF285">
    <property type="entry name" value="PENTATRICOPEPTIDE REPEAT-CONTAINING PROTEIN"/>
    <property type="match status" value="1"/>
</dbReference>
<evidence type="ECO:0008006" key="7">
    <source>
        <dbReference type="Google" id="ProtNLM"/>
    </source>
</evidence>
<protein>
    <recommendedName>
        <fullName evidence="7">Pentacotripeptide-repeat region of PRORP domain-containing protein</fullName>
    </recommendedName>
</protein>
<keyword evidence="3" id="KW-0809">Transit peptide</keyword>
<organism evidence="5 6">
    <name type="scientific">Aegilops tauschii subsp. strangulata</name>
    <name type="common">Goatgrass</name>
    <dbReference type="NCBI Taxonomy" id="200361"/>
    <lineage>
        <taxon>Eukaryota</taxon>
        <taxon>Viridiplantae</taxon>
        <taxon>Streptophyta</taxon>
        <taxon>Embryophyta</taxon>
        <taxon>Tracheophyta</taxon>
        <taxon>Spermatophyta</taxon>
        <taxon>Magnoliopsida</taxon>
        <taxon>Liliopsida</taxon>
        <taxon>Poales</taxon>
        <taxon>Poaceae</taxon>
        <taxon>BOP clade</taxon>
        <taxon>Pooideae</taxon>
        <taxon>Triticodae</taxon>
        <taxon>Triticeae</taxon>
        <taxon>Triticinae</taxon>
        <taxon>Aegilops</taxon>
    </lineage>
</organism>
<evidence type="ECO:0000256" key="4">
    <source>
        <dbReference type="PROSITE-ProRule" id="PRU00708"/>
    </source>
</evidence>
<reference evidence="5" key="4">
    <citation type="submission" date="2019-03" db="UniProtKB">
        <authorList>
            <consortium name="EnsemblPlants"/>
        </authorList>
    </citation>
    <scope>IDENTIFICATION</scope>
</reference>
<dbReference type="Gramene" id="AET1Gv20142300.2">
    <property type="protein sequence ID" value="AET1Gv20142300.2"/>
    <property type="gene ID" value="AET1Gv20142300"/>
</dbReference>
<dbReference type="EnsemblPlants" id="AET1Gv20142300.2">
    <property type="protein sequence ID" value="AET1Gv20142300.2"/>
    <property type="gene ID" value="AET1Gv20142300"/>
</dbReference>
<accession>A0A452XSG2</accession>
<keyword evidence="2" id="KW-0677">Repeat</keyword>
<dbReference type="Pfam" id="PF12854">
    <property type="entry name" value="PPR_1"/>
    <property type="match status" value="1"/>
</dbReference>
<evidence type="ECO:0000313" key="5">
    <source>
        <dbReference type="EnsemblPlants" id="AET1Gv20142300.2"/>
    </source>
</evidence>
<dbReference type="NCBIfam" id="TIGR00756">
    <property type="entry name" value="PPR"/>
    <property type="match status" value="4"/>
</dbReference>
<evidence type="ECO:0000313" key="6">
    <source>
        <dbReference type="Proteomes" id="UP000015105"/>
    </source>
</evidence>
<name>A0A452XSG2_AEGTS</name>
<dbReference type="InterPro" id="IPR002885">
    <property type="entry name" value="PPR_rpt"/>
</dbReference>
<dbReference type="Gene3D" id="1.25.40.10">
    <property type="entry name" value="Tetratricopeptide repeat domain"/>
    <property type="match status" value="3"/>
</dbReference>
<reference evidence="5" key="3">
    <citation type="journal article" date="2017" name="Nature">
        <title>Genome sequence of the progenitor of the wheat D genome Aegilops tauschii.</title>
        <authorList>
            <person name="Luo M.C."/>
            <person name="Gu Y.Q."/>
            <person name="Puiu D."/>
            <person name="Wang H."/>
            <person name="Twardziok S.O."/>
            <person name="Deal K.R."/>
            <person name="Huo N."/>
            <person name="Zhu T."/>
            <person name="Wang L."/>
            <person name="Wang Y."/>
            <person name="McGuire P.E."/>
            <person name="Liu S."/>
            <person name="Long H."/>
            <person name="Ramasamy R.K."/>
            <person name="Rodriguez J.C."/>
            <person name="Van S.L."/>
            <person name="Yuan L."/>
            <person name="Wang Z."/>
            <person name="Xia Z."/>
            <person name="Xiao L."/>
            <person name="Anderson O.D."/>
            <person name="Ouyang S."/>
            <person name="Liang Y."/>
            <person name="Zimin A.V."/>
            <person name="Pertea G."/>
            <person name="Qi P."/>
            <person name="Bennetzen J.L."/>
            <person name="Dai X."/>
            <person name="Dawson M.W."/>
            <person name="Muller H.G."/>
            <person name="Kugler K."/>
            <person name="Rivarola-Duarte L."/>
            <person name="Spannagl M."/>
            <person name="Mayer K.F.X."/>
            <person name="Lu F.H."/>
            <person name="Bevan M.W."/>
            <person name="Leroy P."/>
            <person name="Li P."/>
            <person name="You F.M."/>
            <person name="Sun Q."/>
            <person name="Liu Z."/>
            <person name="Lyons E."/>
            <person name="Wicker T."/>
            <person name="Salzberg S.L."/>
            <person name="Devos K.M."/>
            <person name="Dvorak J."/>
        </authorList>
    </citation>
    <scope>NUCLEOTIDE SEQUENCE [LARGE SCALE GENOMIC DNA]</scope>
    <source>
        <strain evidence="5">cv. AL8/78</strain>
    </source>
</reference>
<dbReference type="InterPro" id="IPR050872">
    <property type="entry name" value="PPR_P_subfamily"/>
</dbReference>
<dbReference type="Proteomes" id="UP000015105">
    <property type="component" value="Chromosome 1D"/>
</dbReference>
<feature type="repeat" description="PPR" evidence="4">
    <location>
        <begin position="228"/>
        <end position="263"/>
    </location>
</feature>
<evidence type="ECO:0000256" key="3">
    <source>
        <dbReference type="ARBA" id="ARBA00022946"/>
    </source>
</evidence>
<dbReference type="AlphaFoldDB" id="A0A452XSG2"/>
<evidence type="ECO:0000256" key="1">
    <source>
        <dbReference type="ARBA" id="ARBA00007626"/>
    </source>
</evidence>
<feature type="repeat" description="PPR" evidence="4">
    <location>
        <begin position="336"/>
        <end position="370"/>
    </location>
</feature>